<dbReference type="EMBL" id="JAWCTQ010000009">
    <property type="protein sequence ID" value="MDT9682416.1"/>
    <property type="molecule type" value="Genomic_DNA"/>
</dbReference>
<dbReference type="RefSeq" id="WP_315877501.1">
    <property type="nucleotide sequence ID" value="NZ_JAWCTQ010000009.1"/>
</dbReference>
<dbReference type="InterPro" id="IPR017868">
    <property type="entry name" value="Filamin/ABP280_repeat-like"/>
</dbReference>
<comment type="caution">
    <text evidence="1">The sequence shown here is derived from an EMBL/GenBank/DDBJ whole genome shotgun (WGS) entry which is preliminary data.</text>
</comment>
<organism evidence="1 2">
    <name type="scientific">Streptomyces tamarix</name>
    <dbReference type="NCBI Taxonomy" id="3078565"/>
    <lineage>
        <taxon>Bacteria</taxon>
        <taxon>Bacillati</taxon>
        <taxon>Actinomycetota</taxon>
        <taxon>Actinomycetes</taxon>
        <taxon>Kitasatosporales</taxon>
        <taxon>Streptomycetaceae</taxon>
        <taxon>Streptomyces</taxon>
    </lineage>
</organism>
<dbReference type="Proteomes" id="UP001250181">
    <property type="component" value="Unassembled WGS sequence"/>
</dbReference>
<reference evidence="1 2" key="1">
    <citation type="submission" date="2023-09" db="EMBL/GenBank/DDBJ databases">
        <title>Streptomyces sp. nov.: A antagonism against Alternaria gaisen Producing Streptochlin, Isolated from Tamarix root soil.</title>
        <authorList>
            <person name="Chen Y."/>
        </authorList>
    </citation>
    <scope>NUCLEOTIDE SEQUENCE [LARGE SCALE GENOMIC DNA]</scope>
    <source>
        <strain evidence="1 2">TRM76323</strain>
    </source>
</reference>
<evidence type="ECO:0000313" key="1">
    <source>
        <dbReference type="EMBL" id="MDT9682416.1"/>
    </source>
</evidence>
<proteinExistence type="predicted"/>
<gene>
    <name evidence="1" type="ORF">RND61_10100</name>
</gene>
<protein>
    <submittedName>
        <fullName evidence="1">Nucleotidyltransferase family protein</fullName>
    </submittedName>
</protein>
<evidence type="ECO:0000313" key="2">
    <source>
        <dbReference type="Proteomes" id="UP001250181"/>
    </source>
</evidence>
<sequence length="539" mass="58560">MTPLDHDAGRDSSVRALRAAMTWAAGAPGDPPALASGHLPRVRELLDAHRLDARFLRRVDAEGPRTFGDDLVRGVRERQERTAAGVVRRIALARQVADLLRRDGAAQPLVLVKGFTLYGRTGDPAHLRRSGDLDVVSDEPQQLVDTLVREGFVPEGELDVLDEYCRLRSPDGQLVEVHSHVRVPRLPDGVRPSDCDPRLHPGDWPQPWHLETYQLGQKRLAGLLDSGDNAVGLPLLRPEPALLAQVCHAFGDYVTAVFPLPTATVRLDEIAAGADYAALPDFRPELLAELTEETGAHDAVAFFRSMAVALLGTDPLAGAGLPGRCEPREFFPVDAWWDGVDGYTIDRGWHPEQLVVRDSAAIPALLDRFDAPTVDLLAPGDTHRVAAPGQGAAGRSVHRTVPGHAFDVEARFTRASDGGLTVVVSVPAAAAGAFSALSLNFGDHRYECFYEPDGDRFRHDDYSLADPGGNGFTSHFTRRDGRDVFEARLPRAATGDPEDGVLPLLLGARHQRAGWGRMLGGAVLPLRLRLSERPHRARG</sequence>
<keyword evidence="2" id="KW-1185">Reference proteome</keyword>
<dbReference type="PROSITE" id="PS50194">
    <property type="entry name" value="FILAMIN_REPEAT"/>
    <property type="match status" value="1"/>
</dbReference>
<accession>A0ABU3QI67</accession>
<name>A0ABU3QI67_9ACTN</name>